<evidence type="ECO:0000313" key="3">
    <source>
        <dbReference type="Proteomes" id="UP000190814"/>
    </source>
</evidence>
<name>A0A1T4VUT8_9FIRM</name>
<dbReference type="EMBL" id="FUXZ01000009">
    <property type="protein sequence ID" value="SKA68707.1"/>
    <property type="molecule type" value="Genomic_DNA"/>
</dbReference>
<reference evidence="2 3" key="1">
    <citation type="submission" date="2017-02" db="EMBL/GenBank/DDBJ databases">
        <authorList>
            <person name="Peterson S.W."/>
        </authorList>
    </citation>
    <scope>NUCLEOTIDE SEQUENCE [LARGE SCALE GENOMIC DNA]</scope>
    <source>
        <strain evidence="2 3">ATCC 35992</strain>
    </source>
</reference>
<sequence length="57" mass="6291">MISWLVSNLGTIIISILLIIMVVFIIRKLINDKKRGISSCGGNCAHCNMCSGIRKNK</sequence>
<proteinExistence type="predicted"/>
<dbReference type="STRING" id="39495.SAMN02745111_01657"/>
<gene>
    <name evidence="2" type="ORF">SAMN02745111_01657</name>
</gene>
<keyword evidence="1" id="KW-0472">Membrane</keyword>
<dbReference type="Pfam" id="PF12669">
    <property type="entry name" value="FeoB_associated"/>
    <property type="match status" value="1"/>
</dbReference>
<keyword evidence="1" id="KW-1133">Transmembrane helix</keyword>
<protein>
    <submittedName>
        <fullName evidence="2">Virus attachment protein p12 family</fullName>
    </submittedName>
</protein>
<evidence type="ECO:0000313" key="2">
    <source>
        <dbReference type="EMBL" id="SKA68707.1"/>
    </source>
</evidence>
<dbReference type="AlphaFoldDB" id="A0A1T4VUT8"/>
<dbReference type="OrthoDB" id="1828597at2"/>
<organism evidence="2 3">
    <name type="scientific">Eubacterium uniforme</name>
    <dbReference type="NCBI Taxonomy" id="39495"/>
    <lineage>
        <taxon>Bacteria</taxon>
        <taxon>Bacillati</taxon>
        <taxon>Bacillota</taxon>
        <taxon>Clostridia</taxon>
        <taxon>Eubacteriales</taxon>
        <taxon>Eubacteriaceae</taxon>
        <taxon>Eubacterium</taxon>
    </lineage>
</organism>
<evidence type="ECO:0000256" key="1">
    <source>
        <dbReference type="SAM" id="Phobius"/>
    </source>
</evidence>
<accession>A0A1T4VUT8</accession>
<keyword evidence="3" id="KW-1185">Reference proteome</keyword>
<keyword evidence="1" id="KW-0812">Transmembrane</keyword>
<feature type="transmembrane region" description="Helical" evidence="1">
    <location>
        <begin position="6"/>
        <end position="26"/>
    </location>
</feature>
<dbReference type="Proteomes" id="UP000190814">
    <property type="component" value="Unassembled WGS sequence"/>
</dbReference>
<dbReference type="RefSeq" id="WP_078766506.1">
    <property type="nucleotide sequence ID" value="NZ_FUXZ01000009.1"/>
</dbReference>